<dbReference type="eggNOG" id="KOG0157">
    <property type="taxonomic scope" value="Eukaryota"/>
</dbReference>
<evidence type="ECO:0000256" key="3">
    <source>
        <dbReference type="ARBA" id="ARBA00004174"/>
    </source>
</evidence>
<dbReference type="Proteomes" id="UP001652621">
    <property type="component" value="Unplaced"/>
</dbReference>
<dbReference type="GO" id="GO:0004497">
    <property type="term" value="F:monooxygenase activity"/>
    <property type="evidence" value="ECO:0007669"/>
    <property type="project" value="UniProtKB-KW"/>
</dbReference>
<evidence type="ECO:0000256" key="7">
    <source>
        <dbReference type="ARBA" id="ARBA00022723"/>
    </source>
</evidence>
<evidence type="ECO:0000256" key="12">
    <source>
        <dbReference type="ARBA" id="ARBA00023033"/>
    </source>
</evidence>
<evidence type="ECO:0000313" key="16">
    <source>
        <dbReference type="Proteomes" id="UP001652621"/>
    </source>
</evidence>
<dbReference type="STRING" id="7370.A0A1I8NDF6"/>
<evidence type="ECO:0000256" key="9">
    <source>
        <dbReference type="ARBA" id="ARBA00022848"/>
    </source>
</evidence>
<keyword evidence="16" id="KW-1185">Reference proteome</keyword>
<dbReference type="InterPro" id="IPR036396">
    <property type="entry name" value="Cyt_P450_sf"/>
</dbReference>
<keyword evidence="7 14" id="KW-0479">Metal-binding</keyword>
<dbReference type="GO" id="GO:0005789">
    <property type="term" value="C:endoplasmic reticulum membrane"/>
    <property type="evidence" value="ECO:0007669"/>
    <property type="project" value="UniProtKB-SubCell"/>
</dbReference>
<dbReference type="PANTHER" id="PTHR24291:SF189">
    <property type="entry name" value="CYTOCHROME P450 4C3-RELATED"/>
    <property type="match status" value="1"/>
</dbReference>
<dbReference type="Gene3D" id="1.10.630.10">
    <property type="entry name" value="Cytochrome P450"/>
    <property type="match status" value="1"/>
</dbReference>
<proteinExistence type="inferred from homology"/>
<protein>
    <submittedName>
        <fullName evidence="17">Probable cytochrome P450 313a4</fullName>
    </submittedName>
</protein>
<sequence length="489" mass="56040">MSYWTIFVVLCVWFYWLWTRRRYYALIFKISGPLGYPLLGKTLDLIDKNKDPLSVIHTHSEKYGPLMYTWLVTYPVLLVTDPDIIRDVFTSPHCTNKSVLYKAVTNGVGRGLFSSDDPEWGVHRKHLNPAFGHKILLSFMPIFNQEVNKVLKLFKEMGECSDVVALLQDLTLKIAIRTTMGVNADQEYGNGHNGNLIKSYQCVVENMTDILFAPWLTNNLIRRVLGVYEPFNSCKAENRNFIRKLIANKLNGNGSDGKNADGSKNIFIDQAIELLRKNLFTQQHVEDESNTIVLGAFETTANTIGYVLILLAMFPEYQQKAYEELVSIFPEGGDFDVTYANIQDMIYMDMVLNESMRIMTPVPFVGRENVKDIQLSNGMVIPAGVQFVINIFTMHRRKDIWGAAADDFNPDNFLPSNMEGKHPYAFIPFTKGIRNCIGWKYGLMSAKVALAKLLRNFQFSTDFQYNDLEFYDSIVLKLKQMPVLRITRR</sequence>
<comment type="similarity">
    <text evidence="5">Belongs to the cytochrome P450 family.</text>
</comment>
<dbReference type="PRINTS" id="PR00385">
    <property type="entry name" value="P450"/>
</dbReference>
<dbReference type="RefSeq" id="XP_005188336.1">
    <property type="nucleotide sequence ID" value="XM_005188279.3"/>
</dbReference>
<comment type="cofactor">
    <cofactor evidence="1 14">
        <name>heme</name>
        <dbReference type="ChEBI" id="CHEBI:30413"/>
    </cofactor>
</comment>
<evidence type="ECO:0000256" key="10">
    <source>
        <dbReference type="ARBA" id="ARBA00023002"/>
    </source>
</evidence>
<dbReference type="Pfam" id="PF00067">
    <property type="entry name" value="p450"/>
    <property type="match status" value="1"/>
</dbReference>
<dbReference type="GO" id="GO:0020037">
    <property type="term" value="F:heme binding"/>
    <property type="evidence" value="ECO:0007669"/>
    <property type="project" value="InterPro"/>
</dbReference>
<reference evidence="17" key="2">
    <citation type="submission" date="2025-04" db="UniProtKB">
        <authorList>
            <consortium name="RefSeq"/>
        </authorList>
    </citation>
    <scope>IDENTIFICATION</scope>
    <source>
        <strain evidence="17">Aabys</strain>
    </source>
</reference>
<keyword evidence="6 14" id="KW-0349">Heme</keyword>
<dbReference type="InterPro" id="IPR050196">
    <property type="entry name" value="Cytochrome_P450_Monoox"/>
</dbReference>
<evidence type="ECO:0000313" key="17">
    <source>
        <dbReference type="RefSeq" id="XP_005188336.1"/>
    </source>
</evidence>
<feature type="binding site" description="axial binding residue" evidence="14">
    <location>
        <position position="436"/>
    </location>
    <ligand>
        <name>heme</name>
        <dbReference type="ChEBI" id="CHEBI:30413"/>
    </ligand>
    <ligandPart>
        <name>Fe</name>
        <dbReference type="ChEBI" id="CHEBI:18248"/>
    </ligandPart>
</feature>
<dbReference type="VEuPathDB" id="VectorBase:MDOA014054"/>
<evidence type="ECO:0000256" key="1">
    <source>
        <dbReference type="ARBA" id="ARBA00001971"/>
    </source>
</evidence>
<comment type="subcellular location">
    <subcellularLocation>
        <location evidence="4">Endoplasmic reticulum membrane</location>
        <topology evidence="4">Peripheral membrane protein</topology>
    </subcellularLocation>
    <subcellularLocation>
        <location evidence="3">Microsome membrane</location>
        <topology evidence="3">Peripheral membrane protein</topology>
    </subcellularLocation>
</comment>
<dbReference type="EnsemblMetazoa" id="MDOA014054-RA">
    <property type="protein sequence ID" value="MDOA014054-PA"/>
    <property type="gene ID" value="MDOA014054"/>
</dbReference>
<evidence type="ECO:0000256" key="6">
    <source>
        <dbReference type="ARBA" id="ARBA00022617"/>
    </source>
</evidence>
<organism evidence="15">
    <name type="scientific">Musca domestica</name>
    <name type="common">House fly</name>
    <dbReference type="NCBI Taxonomy" id="7370"/>
    <lineage>
        <taxon>Eukaryota</taxon>
        <taxon>Metazoa</taxon>
        <taxon>Ecdysozoa</taxon>
        <taxon>Arthropoda</taxon>
        <taxon>Hexapoda</taxon>
        <taxon>Insecta</taxon>
        <taxon>Pterygota</taxon>
        <taxon>Neoptera</taxon>
        <taxon>Endopterygota</taxon>
        <taxon>Diptera</taxon>
        <taxon>Brachycera</taxon>
        <taxon>Muscomorpha</taxon>
        <taxon>Muscoidea</taxon>
        <taxon>Muscidae</taxon>
        <taxon>Musca</taxon>
    </lineage>
</organism>
<evidence type="ECO:0000313" key="15">
    <source>
        <dbReference type="EnsemblMetazoa" id="MDOA014054-PA"/>
    </source>
</evidence>
<evidence type="ECO:0000256" key="8">
    <source>
        <dbReference type="ARBA" id="ARBA00022824"/>
    </source>
</evidence>
<keyword evidence="13" id="KW-0472">Membrane</keyword>
<evidence type="ECO:0000256" key="4">
    <source>
        <dbReference type="ARBA" id="ARBA00004406"/>
    </source>
</evidence>
<dbReference type="AlphaFoldDB" id="A0A1I8NDF6"/>
<dbReference type="GO" id="GO:0016705">
    <property type="term" value="F:oxidoreductase activity, acting on paired donors, with incorporation or reduction of molecular oxygen"/>
    <property type="evidence" value="ECO:0007669"/>
    <property type="project" value="InterPro"/>
</dbReference>
<dbReference type="InterPro" id="IPR001128">
    <property type="entry name" value="Cyt_P450"/>
</dbReference>
<comment type="function">
    <text evidence="2">May be involved in the metabolism of insect hormones and in the breakdown of synthetic insecticides.</text>
</comment>
<dbReference type="PANTHER" id="PTHR24291">
    <property type="entry name" value="CYTOCHROME P450 FAMILY 4"/>
    <property type="match status" value="1"/>
</dbReference>
<keyword evidence="10" id="KW-0560">Oxidoreductase</keyword>
<keyword evidence="12" id="KW-0503">Monooxygenase</keyword>
<keyword evidence="11 14" id="KW-0408">Iron</keyword>
<evidence type="ECO:0000256" key="5">
    <source>
        <dbReference type="ARBA" id="ARBA00010617"/>
    </source>
</evidence>
<dbReference type="GO" id="GO:0005506">
    <property type="term" value="F:iron ion binding"/>
    <property type="evidence" value="ECO:0007669"/>
    <property type="project" value="InterPro"/>
</dbReference>
<evidence type="ECO:0000256" key="2">
    <source>
        <dbReference type="ARBA" id="ARBA00003690"/>
    </source>
</evidence>
<name>A0A1I8NDF6_MUSDO</name>
<evidence type="ECO:0000256" key="11">
    <source>
        <dbReference type="ARBA" id="ARBA00023004"/>
    </source>
</evidence>
<dbReference type="OrthoDB" id="1470350at2759"/>
<dbReference type="VEuPathDB" id="VectorBase:MDOMA2_018769"/>
<gene>
    <name evidence="15" type="primary">101893162</name>
    <name evidence="17" type="synonym">LOC101893162</name>
</gene>
<keyword evidence="9" id="KW-0492">Microsome</keyword>
<dbReference type="KEGG" id="mde:101893162"/>
<dbReference type="PRINTS" id="PR00463">
    <property type="entry name" value="EP450I"/>
</dbReference>
<keyword evidence="8" id="KW-0256">Endoplasmic reticulum</keyword>
<reference evidence="15" key="1">
    <citation type="submission" date="2020-05" db="UniProtKB">
        <authorList>
            <consortium name="EnsemblMetazoa"/>
        </authorList>
    </citation>
    <scope>IDENTIFICATION</scope>
    <source>
        <strain evidence="15">Aabys</strain>
    </source>
</reference>
<evidence type="ECO:0000256" key="14">
    <source>
        <dbReference type="PIRSR" id="PIRSR602401-1"/>
    </source>
</evidence>
<dbReference type="InterPro" id="IPR002401">
    <property type="entry name" value="Cyt_P450_E_grp-I"/>
</dbReference>
<evidence type="ECO:0000256" key="13">
    <source>
        <dbReference type="ARBA" id="ARBA00023136"/>
    </source>
</evidence>
<dbReference type="SUPFAM" id="SSF48264">
    <property type="entry name" value="Cytochrome P450"/>
    <property type="match status" value="1"/>
</dbReference>
<accession>A0A1I8NDF6</accession>